<gene>
    <name evidence="2" type="ORF">NCTC10126_00524</name>
    <name evidence="1" type="ORF">NPA07_05180</name>
</gene>
<dbReference type="Proteomes" id="UP001058569">
    <property type="component" value="Chromosome"/>
</dbReference>
<dbReference type="RefSeq" id="WP_126118262.1">
    <property type="nucleotide sequence ID" value="NZ_CP101806.1"/>
</dbReference>
<evidence type="ECO:0000313" key="4">
    <source>
        <dbReference type="Proteomes" id="UP001058569"/>
    </source>
</evidence>
<protein>
    <submittedName>
        <fullName evidence="2">Uncharacterized protein</fullName>
    </submittedName>
</protein>
<proteinExistence type="predicted"/>
<sequence>MRKSSVKNQQYEDYWQLTLEYSDINGRPYNYVLWIIINFIDEYVDPDKGLTTKQYQELQDRIQKVYPKKDAASTRKSINQFLKLGFIITNLKVIIH</sequence>
<reference evidence="2 3" key="1">
    <citation type="submission" date="2018-12" db="EMBL/GenBank/DDBJ databases">
        <authorList>
            <consortium name="Pathogen Informatics"/>
        </authorList>
    </citation>
    <scope>NUCLEOTIDE SEQUENCE [LARGE SCALE GENOMIC DNA]</scope>
    <source>
        <strain evidence="2 3">NCTC10126</strain>
    </source>
</reference>
<evidence type="ECO:0000313" key="3">
    <source>
        <dbReference type="Proteomes" id="UP000280036"/>
    </source>
</evidence>
<accession>A0A3P8KMJ8</accession>
<evidence type="ECO:0000313" key="2">
    <source>
        <dbReference type="EMBL" id="VDR42028.1"/>
    </source>
</evidence>
<evidence type="ECO:0000313" key="1">
    <source>
        <dbReference type="EMBL" id="UUD35167.1"/>
    </source>
</evidence>
<dbReference type="EMBL" id="CP101806">
    <property type="protein sequence ID" value="UUD35167.1"/>
    <property type="molecule type" value="Genomic_DNA"/>
</dbReference>
<organism evidence="2 3">
    <name type="scientific">Mycoplasmopsis caviae</name>
    <dbReference type="NCBI Taxonomy" id="55603"/>
    <lineage>
        <taxon>Bacteria</taxon>
        <taxon>Bacillati</taxon>
        <taxon>Mycoplasmatota</taxon>
        <taxon>Mycoplasmoidales</taxon>
        <taxon>Metamycoplasmataceae</taxon>
        <taxon>Mycoplasmopsis</taxon>
    </lineage>
</organism>
<dbReference type="AlphaFoldDB" id="A0A3P8KMJ8"/>
<reference evidence="1" key="2">
    <citation type="submission" date="2022-07" db="EMBL/GenBank/DDBJ databases">
        <title>Complete genome of Mycoplasma caviae type strain G122.</title>
        <authorList>
            <person name="Spergser J."/>
        </authorList>
    </citation>
    <scope>NUCLEOTIDE SEQUENCE</scope>
    <source>
        <strain evidence="1">G122</strain>
    </source>
</reference>
<dbReference type="EMBL" id="UZVY01000001">
    <property type="protein sequence ID" value="VDR42028.1"/>
    <property type="molecule type" value="Genomic_DNA"/>
</dbReference>
<keyword evidence="4" id="KW-1185">Reference proteome</keyword>
<dbReference type="Proteomes" id="UP000280036">
    <property type="component" value="Unassembled WGS sequence"/>
</dbReference>
<name>A0A3P8KMJ8_9BACT</name>